<dbReference type="EMBL" id="QQXK01000010">
    <property type="protein sequence ID" value="RII42560.1"/>
    <property type="molecule type" value="Genomic_DNA"/>
</dbReference>
<evidence type="ECO:0000313" key="3">
    <source>
        <dbReference type="Proteomes" id="UP000265419"/>
    </source>
</evidence>
<evidence type="ECO:0000313" key="2">
    <source>
        <dbReference type="EMBL" id="RII42560.1"/>
    </source>
</evidence>
<reference evidence="2 3" key="1">
    <citation type="submission" date="2018-07" db="EMBL/GenBank/DDBJ databases">
        <title>Arthrobacter sp. nov., isolated from raw cow's milk with high bacterial count.</title>
        <authorList>
            <person name="Hahne J."/>
            <person name="Isele D."/>
            <person name="Lipski A."/>
        </authorList>
    </citation>
    <scope>NUCLEOTIDE SEQUENCE [LARGE SCALE GENOMIC DNA]</scope>
    <source>
        <strain evidence="2 3">JZ R-35</strain>
    </source>
</reference>
<dbReference type="RefSeq" id="WP_119424303.1">
    <property type="nucleotide sequence ID" value="NZ_QQXK01000010.1"/>
</dbReference>
<feature type="domain" description="CobQ/CobB/MinD/ParA nucleotide binding" evidence="1">
    <location>
        <begin position="144"/>
        <end position="353"/>
    </location>
</feature>
<dbReference type="InterPro" id="IPR027417">
    <property type="entry name" value="P-loop_NTPase"/>
</dbReference>
<gene>
    <name evidence="2" type="ORF">DWB68_06310</name>
</gene>
<comment type="caution">
    <text evidence="2">The sequence shown here is derived from an EMBL/GenBank/DDBJ whole genome shotgun (WGS) entry which is preliminary data.</text>
</comment>
<dbReference type="Proteomes" id="UP000265419">
    <property type="component" value="Unassembled WGS sequence"/>
</dbReference>
<dbReference type="AlphaFoldDB" id="A0A399JBX9"/>
<dbReference type="Pfam" id="PF01656">
    <property type="entry name" value="CbiA"/>
    <property type="match status" value="1"/>
</dbReference>
<accession>A0A399JBX9</accession>
<keyword evidence="3" id="KW-1185">Reference proteome</keyword>
<name>A0A399JBX9_9MICC</name>
<dbReference type="InterPro" id="IPR002586">
    <property type="entry name" value="CobQ/CobB/MinD/ParA_Nub-bd_dom"/>
</dbReference>
<evidence type="ECO:0000259" key="1">
    <source>
        <dbReference type="Pfam" id="PF01656"/>
    </source>
</evidence>
<proteinExistence type="predicted"/>
<dbReference type="SUPFAM" id="SSF52540">
    <property type="entry name" value="P-loop containing nucleoside triphosphate hydrolases"/>
    <property type="match status" value="1"/>
</dbReference>
<protein>
    <submittedName>
        <fullName evidence="2">Chromosome partitioning protein</fullName>
    </submittedName>
</protein>
<dbReference type="Gene3D" id="3.40.50.300">
    <property type="entry name" value="P-loop containing nucleotide triphosphate hydrolases"/>
    <property type="match status" value="1"/>
</dbReference>
<organism evidence="2 3">
    <name type="scientific">Galactobacter valiniphilus</name>
    <dbReference type="NCBI Taxonomy" id="2676122"/>
    <lineage>
        <taxon>Bacteria</taxon>
        <taxon>Bacillati</taxon>
        <taxon>Actinomycetota</taxon>
        <taxon>Actinomycetes</taxon>
        <taxon>Micrococcales</taxon>
        <taxon>Micrococcaceae</taxon>
        <taxon>Galactobacter</taxon>
    </lineage>
</organism>
<sequence>MSTVVVMGDDRGLVGRLEASAALTVVRHVPDAAELLAVIGSGLATVAVFAGDAASIDAALVESLHRAGGRGVALVAGEADRLRLERWGLSVLTWDAEPAAIEAAVAALWAGEWGRLGVQPPAPHSPPGAPGLPIAPQRGRITTVWGTGGAPGRSTVALNLAVEEALRGQRTVLVDADTHGASLATALGLLDESAGIVRLCRQVDQGGFDPGADGESFARVRAGGAGLRFTSGLPRPERWAEVSGPSLGRALAALASVCDQVIVDVAAPVTRDDELLLDSFAPQRNDATLTAIGAADRLLAVGQADPVSLPRLVRLCEEAATLPAGPPPVVVLNRVRSSVSGTHPERGIRRAWERFGPKAFSPSHFLPSEPAAADAALLRGRALAEAAPRSPLRRAIAALAG</sequence>